<proteinExistence type="predicted"/>
<keyword evidence="6" id="KW-1185">Reference proteome</keyword>
<keyword evidence="1" id="KW-0472">Membrane</keyword>
<evidence type="ECO:0000313" key="6">
    <source>
        <dbReference type="Proteomes" id="UP000185678"/>
    </source>
</evidence>
<reference evidence="5 6" key="1">
    <citation type="submission" date="2017-01" db="EMBL/GenBank/DDBJ databases">
        <authorList>
            <person name="Mah S.A."/>
            <person name="Swanson W.J."/>
            <person name="Moy G.W."/>
            <person name="Vacquier V.D."/>
        </authorList>
    </citation>
    <scope>NUCLEOTIDE SEQUENCE [LARGE SCALE GENOMIC DNA]</scope>
    <source>
        <strain evidence="5 6">DSM 11589</strain>
    </source>
</reference>
<dbReference type="GO" id="GO:0071111">
    <property type="term" value="F:cyclic-guanylate-specific phosphodiesterase activity"/>
    <property type="evidence" value="ECO:0007669"/>
    <property type="project" value="InterPro"/>
</dbReference>
<keyword evidence="1" id="KW-0812">Transmembrane</keyword>
<dbReference type="SUPFAM" id="SSF141868">
    <property type="entry name" value="EAL domain-like"/>
    <property type="match status" value="1"/>
</dbReference>
<dbReference type="SMART" id="SM00304">
    <property type="entry name" value="HAMP"/>
    <property type="match status" value="1"/>
</dbReference>
<protein>
    <submittedName>
        <fullName evidence="5">Diguanylate cyclase (GGDEF) domain-containing protein</fullName>
    </submittedName>
</protein>
<dbReference type="CDD" id="cd06225">
    <property type="entry name" value="HAMP"/>
    <property type="match status" value="1"/>
</dbReference>
<dbReference type="PANTHER" id="PTHR33121">
    <property type="entry name" value="CYCLIC DI-GMP PHOSPHODIESTERASE PDEF"/>
    <property type="match status" value="1"/>
</dbReference>
<dbReference type="CDD" id="cd01949">
    <property type="entry name" value="GGDEF"/>
    <property type="match status" value="1"/>
</dbReference>
<dbReference type="InterPro" id="IPR000160">
    <property type="entry name" value="GGDEF_dom"/>
</dbReference>
<dbReference type="SUPFAM" id="SSF158472">
    <property type="entry name" value="HAMP domain-like"/>
    <property type="match status" value="1"/>
</dbReference>
<dbReference type="SUPFAM" id="SSF55073">
    <property type="entry name" value="Nucleotide cyclase"/>
    <property type="match status" value="1"/>
</dbReference>
<evidence type="ECO:0000259" key="3">
    <source>
        <dbReference type="PROSITE" id="PS50885"/>
    </source>
</evidence>
<dbReference type="Proteomes" id="UP000185678">
    <property type="component" value="Unassembled WGS sequence"/>
</dbReference>
<dbReference type="PROSITE" id="PS50887">
    <property type="entry name" value="GGDEF"/>
    <property type="match status" value="1"/>
</dbReference>
<dbReference type="InterPro" id="IPR001633">
    <property type="entry name" value="EAL_dom"/>
</dbReference>
<feature type="transmembrane region" description="Helical" evidence="1">
    <location>
        <begin position="12"/>
        <end position="32"/>
    </location>
</feature>
<dbReference type="InterPro" id="IPR043128">
    <property type="entry name" value="Rev_trsase/Diguanyl_cyclase"/>
</dbReference>
<dbReference type="Pfam" id="PF00990">
    <property type="entry name" value="GGDEF"/>
    <property type="match status" value="1"/>
</dbReference>
<feature type="domain" description="EAL" evidence="2">
    <location>
        <begin position="551"/>
        <end position="805"/>
    </location>
</feature>
<dbReference type="Pfam" id="PF00563">
    <property type="entry name" value="EAL"/>
    <property type="match status" value="1"/>
</dbReference>
<organism evidence="5 6">
    <name type="scientific">Insolitispirillum peregrinum</name>
    <dbReference type="NCBI Taxonomy" id="80876"/>
    <lineage>
        <taxon>Bacteria</taxon>
        <taxon>Pseudomonadati</taxon>
        <taxon>Pseudomonadota</taxon>
        <taxon>Alphaproteobacteria</taxon>
        <taxon>Rhodospirillales</taxon>
        <taxon>Novispirillaceae</taxon>
        <taxon>Insolitispirillum</taxon>
    </lineage>
</organism>
<dbReference type="PROSITE" id="PS50883">
    <property type="entry name" value="EAL"/>
    <property type="match status" value="1"/>
</dbReference>
<dbReference type="Gene3D" id="3.20.20.450">
    <property type="entry name" value="EAL domain"/>
    <property type="match status" value="1"/>
</dbReference>
<dbReference type="Gene3D" id="6.10.340.10">
    <property type="match status" value="1"/>
</dbReference>
<evidence type="ECO:0000259" key="2">
    <source>
        <dbReference type="PROSITE" id="PS50883"/>
    </source>
</evidence>
<gene>
    <name evidence="5" type="ORF">SAMN05421779_104266</name>
</gene>
<dbReference type="NCBIfam" id="TIGR00254">
    <property type="entry name" value="GGDEF"/>
    <property type="match status" value="1"/>
</dbReference>
<feature type="domain" description="GGDEF" evidence="4">
    <location>
        <begin position="409"/>
        <end position="542"/>
    </location>
</feature>
<dbReference type="Pfam" id="PF00672">
    <property type="entry name" value="HAMP"/>
    <property type="match status" value="1"/>
</dbReference>
<feature type="domain" description="HAMP" evidence="3">
    <location>
        <begin position="328"/>
        <end position="380"/>
    </location>
</feature>
<dbReference type="PANTHER" id="PTHR33121:SF70">
    <property type="entry name" value="SIGNALING PROTEIN YKOW"/>
    <property type="match status" value="1"/>
</dbReference>
<dbReference type="GO" id="GO:0016020">
    <property type="term" value="C:membrane"/>
    <property type="evidence" value="ECO:0007669"/>
    <property type="project" value="InterPro"/>
</dbReference>
<evidence type="ECO:0000313" key="5">
    <source>
        <dbReference type="EMBL" id="SIS88113.1"/>
    </source>
</evidence>
<keyword evidence="1" id="KW-1133">Transmembrane helix</keyword>
<evidence type="ECO:0000259" key="4">
    <source>
        <dbReference type="PROSITE" id="PS50887"/>
    </source>
</evidence>
<dbReference type="PROSITE" id="PS50885">
    <property type="entry name" value="HAMP"/>
    <property type="match status" value="1"/>
</dbReference>
<dbReference type="EMBL" id="FTOA01000004">
    <property type="protein sequence ID" value="SIS88113.1"/>
    <property type="molecule type" value="Genomic_DNA"/>
</dbReference>
<sequence length="833" mass="91535">MRPIRFGIRARLWLALMTVAGMTLVASLVAWVTNDHSSQITTQMVEGEVPAIVALSRLGQHATQLIATAPGVLFVDDQADLHEQWRRTAAAEEAMMQAVQEVQRQQGATSPVLASIERTAGRTSVQLQILLSAMEHSLALRARYRIQTEQIDVLQQEYRVLVGLLSSDVANDMAVLSDANRIMAALAEVWQVSTPERMSALEERVRGAFDRLDSLRPALIRSHTGAVELLPLIDRLRTLALADGSIFDLKRRDIQARQVAADRLATIQVLATALDRDIRTLMSASQARISVGHADVMERLGQSKLILLLSSGLSLVAAMMVAWRYVGTSVVGRLQTLADSMRAIAAGNLAAPIPTGGHDEVSDMGRALVVFRDALAHVRHVASHDPLTGLANRRLFEEKLSRDMQRAEACGTVIAINLRGFRDINNTFGHQVGDQLLLAMADRLRWAARAQDLAARLGSDDFVLLVPGLVEPEEISAYLDGLHKVLAAPVPLDVIEMEAQPVLGIARYPHDGLCAADVLHNADLAMTSSKDAMTPAVAFYNSSMGEALHRRKAIRSDLRQAIDDGHLELHYQPKVEMQTGLITGMEALVRWQHPKRGRISPMEFIPVAEQSGLILPLGTWVLQEGCRQAQAWSAAGLGDLRVAINMSPVQVLCQDVVGIVAQTLEDTGLPPNLLEIEITEGVLMQEETKAMQRLRAMRDLGVHLAIDDFGTGYSSLSYLKKMPVSCLKIDQSFVRGLMENEEDARLSRVIIGMAHDFGLEVVAEGIETLEHADFLRHEGCDLGQGYYFAKPLEHQAFERLLASPPPWQHQPVGMRSSALLPWSQTPRYTRMGA</sequence>
<dbReference type="InterPro" id="IPR003660">
    <property type="entry name" value="HAMP_dom"/>
</dbReference>
<dbReference type="FunFam" id="3.20.20.450:FF:000001">
    <property type="entry name" value="Cyclic di-GMP phosphodiesterase yahA"/>
    <property type="match status" value="1"/>
</dbReference>
<dbReference type="InterPro" id="IPR029787">
    <property type="entry name" value="Nucleotide_cyclase"/>
</dbReference>
<dbReference type="CDD" id="cd01948">
    <property type="entry name" value="EAL"/>
    <property type="match status" value="1"/>
</dbReference>
<dbReference type="AlphaFoldDB" id="A0A1N7MPP3"/>
<dbReference type="SMART" id="SM00267">
    <property type="entry name" value="GGDEF"/>
    <property type="match status" value="1"/>
</dbReference>
<dbReference type="GO" id="GO:0007165">
    <property type="term" value="P:signal transduction"/>
    <property type="evidence" value="ECO:0007669"/>
    <property type="project" value="InterPro"/>
</dbReference>
<name>A0A1N7MPP3_9PROT</name>
<evidence type="ECO:0000256" key="1">
    <source>
        <dbReference type="SAM" id="Phobius"/>
    </source>
</evidence>
<dbReference type="STRING" id="80876.SAMN05421779_104266"/>
<dbReference type="OrthoDB" id="9814202at2"/>
<accession>A0A1N7MPP3</accession>
<dbReference type="InterPro" id="IPR035919">
    <property type="entry name" value="EAL_sf"/>
</dbReference>
<dbReference type="Gene3D" id="3.30.70.270">
    <property type="match status" value="1"/>
</dbReference>
<dbReference type="InterPro" id="IPR050706">
    <property type="entry name" value="Cyclic-di-GMP_PDE-like"/>
</dbReference>
<dbReference type="SMART" id="SM00052">
    <property type="entry name" value="EAL"/>
    <property type="match status" value="1"/>
</dbReference>